<organism evidence="9 10">
    <name type="scientific">Albidovulum salinarum</name>
    <dbReference type="NCBI Taxonomy" id="2984153"/>
    <lineage>
        <taxon>Bacteria</taxon>
        <taxon>Pseudomonadati</taxon>
        <taxon>Pseudomonadota</taxon>
        <taxon>Alphaproteobacteria</taxon>
        <taxon>Rhodobacterales</taxon>
        <taxon>Paracoccaceae</taxon>
        <taxon>Albidovulum</taxon>
    </lineage>
</organism>
<feature type="modified residue" description="4-aspartylphosphate" evidence="5">
    <location>
        <position position="479"/>
    </location>
</feature>
<keyword evidence="10" id="KW-1185">Reference proteome</keyword>
<feature type="domain" description="Histidine kinase" evidence="7">
    <location>
        <begin position="205"/>
        <end position="413"/>
    </location>
</feature>
<feature type="transmembrane region" description="Helical" evidence="6">
    <location>
        <begin position="29"/>
        <end position="55"/>
    </location>
</feature>
<comment type="caution">
    <text evidence="9">The sequence shown here is derived from an EMBL/GenBank/DDBJ whole genome shotgun (WGS) entry which is preliminary data.</text>
</comment>
<gene>
    <name evidence="9" type="ORF">OEZ60_17750</name>
</gene>
<evidence type="ECO:0000259" key="7">
    <source>
        <dbReference type="PROSITE" id="PS50109"/>
    </source>
</evidence>
<dbReference type="CDD" id="cd17546">
    <property type="entry name" value="REC_hyHK_CKI1_RcsC-like"/>
    <property type="match status" value="1"/>
</dbReference>
<reference evidence="9 10" key="1">
    <citation type="submission" date="2022-10" db="EMBL/GenBank/DDBJ databases">
        <title>Defluviimonas sp. nov., isolated from ocean surface sediments.</title>
        <authorList>
            <person name="He W."/>
            <person name="Wang L."/>
            <person name="Zhang D.-F."/>
        </authorList>
    </citation>
    <scope>NUCLEOTIDE SEQUENCE [LARGE SCALE GENOMIC DNA]</scope>
    <source>
        <strain evidence="9 10">WL0024</strain>
    </source>
</reference>
<evidence type="ECO:0000313" key="9">
    <source>
        <dbReference type="EMBL" id="MCU9849846.1"/>
    </source>
</evidence>
<dbReference type="Pfam" id="PF00072">
    <property type="entry name" value="Response_reg"/>
    <property type="match status" value="1"/>
</dbReference>
<dbReference type="PROSITE" id="PS50110">
    <property type="entry name" value="RESPONSE_REGULATORY"/>
    <property type="match status" value="1"/>
</dbReference>
<evidence type="ECO:0000256" key="3">
    <source>
        <dbReference type="ARBA" id="ARBA00022553"/>
    </source>
</evidence>
<feature type="transmembrane region" description="Helical" evidence="6">
    <location>
        <begin position="103"/>
        <end position="122"/>
    </location>
</feature>
<dbReference type="Pfam" id="PF00512">
    <property type="entry name" value="HisKA"/>
    <property type="match status" value="1"/>
</dbReference>
<dbReference type="PANTHER" id="PTHR45339">
    <property type="entry name" value="HYBRID SIGNAL TRANSDUCTION HISTIDINE KINASE J"/>
    <property type="match status" value="1"/>
</dbReference>
<dbReference type="SUPFAM" id="SSF55874">
    <property type="entry name" value="ATPase domain of HSP90 chaperone/DNA topoisomerase II/histidine kinase"/>
    <property type="match status" value="1"/>
</dbReference>
<evidence type="ECO:0000256" key="6">
    <source>
        <dbReference type="SAM" id="Phobius"/>
    </source>
</evidence>
<keyword evidence="6" id="KW-0472">Membrane</keyword>
<dbReference type="InterPro" id="IPR011006">
    <property type="entry name" value="CheY-like_superfamily"/>
</dbReference>
<dbReference type="InterPro" id="IPR003661">
    <property type="entry name" value="HisK_dim/P_dom"/>
</dbReference>
<evidence type="ECO:0000256" key="5">
    <source>
        <dbReference type="PROSITE-ProRule" id="PRU00169"/>
    </source>
</evidence>
<name>A0ABT2X7B4_9RHOB</name>
<feature type="transmembrane region" description="Helical" evidence="6">
    <location>
        <begin position="76"/>
        <end position="97"/>
    </location>
</feature>
<dbReference type="SMART" id="SM00448">
    <property type="entry name" value="REC"/>
    <property type="match status" value="1"/>
</dbReference>
<dbReference type="InterPro" id="IPR036890">
    <property type="entry name" value="HATPase_C_sf"/>
</dbReference>
<proteinExistence type="predicted"/>
<dbReference type="Proteomes" id="UP001209535">
    <property type="component" value="Unassembled WGS sequence"/>
</dbReference>
<comment type="catalytic activity">
    <reaction evidence="1">
        <text>ATP + protein L-histidine = ADP + protein N-phospho-L-histidine.</text>
        <dbReference type="EC" id="2.7.13.3"/>
    </reaction>
</comment>
<dbReference type="Gene3D" id="3.40.50.2300">
    <property type="match status" value="1"/>
</dbReference>
<dbReference type="InterPro" id="IPR005467">
    <property type="entry name" value="His_kinase_dom"/>
</dbReference>
<protein>
    <recommendedName>
        <fullName evidence="2">histidine kinase</fullName>
        <ecNumber evidence="2">2.7.13.3</ecNumber>
    </recommendedName>
</protein>
<evidence type="ECO:0000256" key="2">
    <source>
        <dbReference type="ARBA" id="ARBA00012438"/>
    </source>
</evidence>
<evidence type="ECO:0000256" key="1">
    <source>
        <dbReference type="ARBA" id="ARBA00000085"/>
    </source>
</evidence>
<dbReference type="PANTHER" id="PTHR45339:SF1">
    <property type="entry name" value="HYBRID SIGNAL TRANSDUCTION HISTIDINE KINASE J"/>
    <property type="match status" value="1"/>
</dbReference>
<dbReference type="CDD" id="cd00082">
    <property type="entry name" value="HisKA"/>
    <property type="match status" value="1"/>
</dbReference>
<dbReference type="EMBL" id="JAOVQO010000018">
    <property type="protein sequence ID" value="MCU9849846.1"/>
    <property type="molecule type" value="Genomic_DNA"/>
</dbReference>
<feature type="transmembrane region" description="Helical" evidence="6">
    <location>
        <begin position="154"/>
        <end position="173"/>
    </location>
</feature>
<keyword evidence="6" id="KW-0812">Transmembrane</keyword>
<dbReference type="InterPro" id="IPR001789">
    <property type="entry name" value="Sig_transdc_resp-reg_receiver"/>
</dbReference>
<keyword evidence="4" id="KW-0902">Two-component regulatory system</keyword>
<dbReference type="SUPFAM" id="SSF47384">
    <property type="entry name" value="Homodimeric domain of signal transducing histidine kinase"/>
    <property type="match status" value="1"/>
</dbReference>
<evidence type="ECO:0000313" key="10">
    <source>
        <dbReference type="Proteomes" id="UP001209535"/>
    </source>
</evidence>
<dbReference type="SMART" id="SM00388">
    <property type="entry name" value="HisKA"/>
    <property type="match status" value="1"/>
</dbReference>
<accession>A0ABT2X7B4</accession>
<dbReference type="RefSeq" id="WP_263339104.1">
    <property type="nucleotide sequence ID" value="NZ_JAOVQO010000018.1"/>
</dbReference>
<dbReference type="InterPro" id="IPR036097">
    <property type="entry name" value="HisK_dim/P_sf"/>
</dbReference>
<keyword evidence="6" id="KW-1133">Transmembrane helix</keyword>
<keyword evidence="3 5" id="KW-0597">Phosphoprotein</keyword>
<evidence type="ECO:0000256" key="4">
    <source>
        <dbReference type="ARBA" id="ARBA00023012"/>
    </source>
</evidence>
<dbReference type="SUPFAM" id="SSF52172">
    <property type="entry name" value="CheY-like"/>
    <property type="match status" value="1"/>
</dbReference>
<evidence type="ECO:0000259" key="8">
    <source>
        <dbReference type="PROSITE" id="PS50110"/>
    </source>
</evidence>
<feature type="transmembrane region" description="Helical" evidence="6">
    <location>
        <begin position="129"/>
        <end position="148"/>
    </location>
</feature>
<sequence length="553" mass="59446">MADRAIWLDEMSRQGKRLEADLVVRQVGIALSCVLFGVLLPFWLVFFTYLLCVGCDILQLRLQAAFAANPTRFRHALILANSTAIVAFYCVPALFLAMIPGPLVKFAALLPLVGALLNVSIVRSIHLPMGILSSVPPALVLLWIPAQSLGDPTAAHVGLAIAGGVALVGYFIASLVQNHRAQTALITAIEDANAANRAKSRFLSAMSHELRTPLNGVLGHSQLLREAGDLDTARRHAAEVEAAARILRMLAEDVIDLASLSEGEIRFHPVTAAIRAELEAVASMKLPVKGGKDPVMSIEIAPEVPEFGRFDPILLRKCLTHLSAAVMSDHSSDSPARIDMRCSLAPGRMDRLRITIAARGPGCAPEDRVAIPGGEGLATTLVHRIAEVMGARAAVLRAPDGSPVARIEVPFVMVPDPPETGAESIYGRLRVLVVDDIATNRLIVVQMLRSLRIEAFEAESGGDALDRLADEEFDLVLLDMNMPDMDGEATFREIRTAGTGWAGIPVVALTADAAVTQREHYMALDLDGFISKPVDKRLLWAEILSAVPPPPPL</sequence>
<feature type="domain" description="Response regulatory" evidence="8">
    <location>
        <begin position="430"/>
        <end position="547"/>
    </location>
</feature>
<dbReference type="Gene3D" id="1.10.287.130">
    <property type="match status" value="1"/>
</dbReference>
<dbReference type="EC" id="2.7.13.3" evidence="2"/>
<dbReference type="PROSITE" id="PS50109">
    <property type="entry name" value="HIS_KIN"/>
    <property type="match status" value="1"/>
</dbReference>